<sequence length="218" mass="22811">MPRVALITGGSRGIGAATARVLAGRGFRVVVNHRFSAQQAEEVVAGVTAAGGEAVAIRADVTVPEDISAMADAIARRWGGVDALVRNALIPFVVTSFADLSWEQLGGKVNAERHAAYLVTKAVVPGRVSRGYGRVVYLSTGLSRRLRDGMIALGTAGAALGQFVRYVALELAPHGVTANLVAPATVGGTMVTEQLTPERVRTRGIHEELIAYVADQEG</sequence>
<proteinExistence type="inferred from homology"/>
<dbReference type="OrthoDB" id="286404at2"/>
<dbReference type="InterPro" id="IPR002347">
    <property type="entry name" value="SDR_fam"/>
</dbReference>
<dbReference type="InterPro" id="IPR036291">
    <property type="entry name" value="NAD(P)-bd_dom_sf"/>
</dbReference>
<dbReference type="GO" id="GO:0004316">
    <property type="term" value="F:3-oxoacyl-[acyl-carrier-protein] reductase (NADPH) activity"/>
    <property type="evidence" value="ECO:0007669"/>
    <property type="project" value="UniProtKB-EC"/>
</dbReference>
<dbReference type="AlphaFoldDB" id="A0A1X1ZZD6"/>
<accession>A0A1X1ZZD6</accession>
<evidence type="ECO:0000256" key="5">
    <source>
        <dbReference type="ARBA" id="ARBA00047400"/>
    </source>
</evidence>
<comment type="similarity">
    <text evidence="2">Belongs to the short-chain dehydrogenases/reductases (SDR) family.</text>
</comment>
<dbReference type="Pfam" id="PF00106">
    <property type="entry name" value="adh_short"/>
    <property type="match status" value="1"/>
</dbReference>
<evidence type="ECO:0000256" key="3">
    <source>
        <dbReference type="ARBA" id="ARBA00022512"/>
    </source>
</evidence>
<evidence type="ECO:0000256" key="4">
    <source>
        <dbReference type="ARBA" id="ARBA00040781"/>
    </source>
</evidence>
<comment type="caution">
    <text evidence="6">The sequence shown here is derived from an EMBL/GenBank/DDBJ whole genome shotgun (WGS) entry which is preliminary data.</text>
</comment>
<dbReference type="EMBL" id="LQPJ01000021">
    <property type="protein sequence ID" value="ORW32996.1"/>
    <property type="molecule type" value="Genomic_DNA"/>
</dbReference>
<keyword evidence="3" id="KW-0134">Cell wall</keyword>
<evidence type="ECO:0000313" key="7">
    <source>
        <dbReference type="Proteomes" id="UP000193529"/>
    </source>
</evidence>
<evidence type="ECO:0000313" key="6">
    <source>
        <dbReference type="EMBL" id="ORW32996.1"/>
    </source>
</evidence>
<dbReference type="Gene3D" id="3.40.50.720">
    <property type="entry name" value="NAD(P)-binding Rossmann-like Domain"/>
    <property type="match status" value="1"/>
</dbReference>
<evidence type="ECO:0000256" key="1">
    <source>
        <dbReference type="ARBA" id="ARBA00004191"/>
    </source>
</evidence>
<organism evidence="6 7">
    <name type="scientific">Mycobacterium palustre</name>
    <dbReference type="NCBI Taxonomy" id="153971"/>
    <lineage>
        <taxon>Bacteria</taxon>
        <taxon>Bacillati</taxon>
        <taxon>Actinomycetota</taxon>
        <taxon>Actinomycetes</taxon>
        <taxon>Mycobacteriales</taxon>
        <taxon>Mycobacteriaceae</taxon>
        <taxon>Mycobacterium</taxon>
        <taxon>Mycobacterium simiae complex</taxon>
    </lineage>
</organism>
<reference evidence="6 7" key="1">
    <citation type="submission" date="2016-01" db="EMBL/GenBank/DDBJ databases">
        <title>The new phylogeny of the genus Mycobacterium.</title>
        <authorList>
            <person name="Tarcisio F."/>
            <person name="Conor M."/>
            <person name="Antonella G."/>
            <person name="Elisabetta G."/>
            <person name="Giulia F.S."/>
            <person name="Sara T."/>
            <person name="Anna F."/>
            <person name="Clotilde B."/>
            <person name="Roberto B."/>
            <person name="Veronica D.S."/>
            <person name="Fabio R."/>
            <person name="Monica P."/>
            <person name="Olivier J."/>
            <person name="Enrico T."/>
            <person name="Nicola S."/>
        </authorList>
    </citation>
    <scope>NUCLEOTIDE SEQUENCE [LARGE SCALE GENOMIC DNA]</scope>
    <source>
        <strain evidence="6 7">DSM 44572</strain>
    </source>
</reference>
<keyword evidence="3" id="KW-0964">Secreted</keyword>
<name>A0A1X1ZZD6_9MYCO</name>
<protein>
    <recommendedName>
        <fullName evidence="4">3-oxoacyl-[acyl-carrier-protein] reductase MabA</fullName>
    </recommendedName>
</protein>
<dbReference type="SUPFAM" id="SSF51735">
    <property type="entry name" value="NAD(P)-binding Rossmann-fold domains"/>
    <property type="match status" value="1"/>
</dbReference>
<dbReference type="RefSeq" id="WP_085076444.1">
    <property type="nucleotide sequence ID" value="NZ_JACKRZ010000450.1"/>
</dbReference>
<dbReference type="Proteomes" id="UP000193529">
    <property type="component" value="Unassembled WGS sequence"/>
</dbReference>
<gene>
    <name evidence="6" type="ORF">AWC19_25100</name>
</gene>
<comment type="catalytic activity">
    <reaction evidence="5">
        <text>a (3R)-hydroxyacyl-[ACP] + NADP(+) = a 3-oxoacyl-[ACP] + NADPH + H(+)</text>
        <dbReference type="Rhea" id="RHEA:17397"/>
        <dbReference type="Rhea" id="RHEA-COMP:9916"/>
        <dbReference type="Rhea" id="RHEA-COMP:9945"/>
        <dbReference type="ChEBI" id="CHEBI:15378"/>
        <dbReference type="ChEBI" id="CHEBI:57783"/>
        <dbReference type="ChEBI" id="CHEBI:58349"/>
        <dbReference type="ChEBI" id="CHEBI:78776"/>
        <dbReference type="ChEBI" id="CHEBI:78827"/>
        <dbReference type="EC" id="1.1.1.100"/>
    </reaction>
    <physiologicalReaction direction="right-to-left" evidence="5">
        <dbReference type="Rhea" id="RHEA:17399"/>
    </physiologicalReaction>
</comment>
<dbReference type="STRING" id="153971.AWC19_25100"/>
<comment type="subcellular location">
    <subcellularLocation>
        <location evidence="1">Secreted</location>
        <location evidence="1">Cell wall</location>
    </subcellularLocation>
</comment>
<dbReference type="PANTHER" id="PTHR42879:SF2">
    <property type="entry name" value="3-OXOACYL-[ACYL-CARRIER-PROTEIN] REDUCTASE FABG"/>
    <property type="match status" value="1"/>
</dbReference>
<dbReference type="PRINTS" id="PR00081">
    <property type="entry name" value="GDHRDH"/>
</dbReference>
<keyword evidence="7" id="KW-1185">Reference proteome</keyword>
<evidence type="ECO:0000256" key="2">
    <source>
        <dbReference type="ARBA" id="ARBA00006484"/>
    </source>
</evidence>
<dbReference type="PANTHER" id="PTHR42879">
    <property type="entry name" value="3-OXOACYL-(ACYL-CARRIER-PROTEIN) REDUCTASE"/>
    <property type="match status" value="1"/>
</dbReference>
<dbReference type="InterPro" id="IPR050259">
    <property type="entry name" value="SDR"/>
</dbReference>